<keyword evidence="2" id="KW-0808">Transferase</keyword>
<evidence type="ECO:0000313" key="3">
    <source>
        <dbReference type="Proteomes" id="UP001202134"/>
    </source>
</evidence>
<name>A0ABT0KM48_9GAMM</name>
<dbReference type="EMBL" id="JAKIKU010000002">
    <property type="protein sequence ID" value="MCL1044450.1"/>
    <property type="molecule type" value="Genomic_DNA"/>
</dbReference>
<dbReference type="GO" id="GO:0016746">
    <property type="term" value="F:acyltransferase activity"/>
    <property type="evidence" value="ECO:0007669"/>
    <property type="project" value="UniProtKB-KW"/>
</dbReference>
<accession>A0ABT0KM48</accession>
<evidence type="ECO:0000313" key="2">
    <source>
        <dbReference type="EMBL" id="MCL1044450.1"/>
    </source>
</evidence>
<evidence type="ECO:0000256" key="1">
    <source>
        <dbReference type="SAM" id="MobiDB-lite"/>
    </source>
</evidence>
<gene>
    <name evidence="2" type="ORF">L2737_03770</name>
</gene>
<protein>
    <submittedName>
        <fullName evidence="2">Lecithin retinol acyltransferase family protein</fullName>
    </submittedName>
</protein>
<comment type="caution">
    <text evidence="2">The sequence shown here is derived from an EMBL/GenBank/DDBJ whole genome shotgun (WGS) entry which is preliminary data.</text>
</comment>
<reference evidence="2 3" key="1">
    <citation type="submission" date="2022-01" db="EMBL/GenBank/DDBJ databases">
        <title>Whole genome-based taxonomy of the Shewanellaceae.</title>
        <authorList>
            <person name="Martin-Rodriguez A.J."/>
        </authorList>
    </citation>
    <scope>NUCLEOTIDE SEQUENCE [LARGE SCALE GENOMIC DNA]</scope>
    <source>
        <strain evidence="2 3">DSM 24955</strain>
    </source>
</reference>
<dbReference type="Gene3D" id="3.90.1720.10">
    <property type="entry name" value="endopeptidase domain like (from Nostoc punctiforme)"/>
    <property type="match status" value="1"/>
</dbReference>
<dbReference type="RefSeq" id="WP_102528925.1">
    <property type="nucleotide sequence ID" value="NZ_JAKIKU010000002.1"/>
</dbReference>
<organism evidence="2 3">
    <name type="scientific">Shewanella electrodiphila</name>
    <dbReference type="NCBI Taxonomy" id="934143"/>
    <lineage>
        <taxon>Bacteria</taxon>
        <taxon>Pseudomonadati</taxon>
        <taxon>Pseudomonadota</taxon>
        <taxon>Gammaproteobacteria</taxon>
        <taxon>Alteromonadales</taxon>
        <taxon>Shewanellaceae</taxon>
        <taxon>Shewanella</taxon>
    </lineage>
</organism>
<dbReference type="Proteomes" id="UP001202134">
    <property type="component" value="Unassembled WGS sequence"/>
</dbReference>
<proteinExistence type="predicted"/>
<feature type="region of interest" description="Disordered" evidence="1">
    <location>
        <begin position="27"/>
        <end position="51"/>
    </location>
</feature>
<sequence>MALPLIWLGTAAVGAILLADDRKQRKSLQHERRMGRSPKVPNEKSASPLTPSIWHTSDVRVEAAPGGIVCCFVFGVVEHSGIWVGDNHLVELHGSGLIRPVSAQRFLQDRTGRRIFQACNHLHQPLISPQAQQRAEQAIYQYREYDLFNNNCHRFVWSCVNGEEVAVKSFEKLNALLAEEFKQAIYWDEVTLSER</sequence>
<keyword evidence="3" id="KW-1185">Reference proteome</keyword>
<keyword evidence="2" id="KW-0012">Acyltransferase</keyword>